<feature type="compositionally biased region" description="Polar residues" evidence="1">
    <location>
        <begin position="386"/>
        <end position="406"/>
    </location>
</feature>
<feature type="compositionally biased region" description="Polar residues" evidence="1">
    <location>
        <begin position="322"/>
        <end position="335"/>
    </location>
</feature>
<feature type="region of interest" description="Disordered" evidence="1">
    <location>
        <begin position="623"/>
        <end position="655"/>
    </location>
</feature>
<protein>
    <submittedName>
        <fullName evidence="3">Uncharacterized protein</fullName>
    </submittedName>
</protein>
<reference evidence="3 4" key="1">
    <citation type="submission" date="2019-10" db="EMBL/GenBank/DDBJ databases">
        <authorList>
            <person name="Palmer J.M."/>
        </authorList>
    </citation>
    <scope>NUCLEOTIDE SEQUENCE [LARGE SCALE GENOMIC DNA]</scope>
    <source>
        <strain evidence="3 4">TWF730</strain>
    </source>
</reference>
<feature type="region of interest" description="Disordered" evidence="1">
    <location>
        <begin position="382"/>
        <end position="412"/>
    </location>
</feature>
<accession>A0AAV9V6P8</accession>
<dbReference type="Proteomes" id="UP001373714">
    <property type="component" value="Unassembled WGS sequence"/>
</dbReference>
<feature type="region of interest" description="Disordered" evidence="1">
    <location>
        <begin position="293"/>
        <end position="364"/>
    </location>
</feature>
<comment type="caution">
    <text evidence="3">The sequence shown here is derived from an EMBL/GenBank/DDBJ whole genome shotgun (WGS) entry which is preliminary data.</text>
</comment>
<evidence type="ECO:0000256" key="2">
    <source>
        <dbReference type="SAM" id="SignalP"/>
    </source>
</evidence>
<feature type="region of interest" description="Disordered" evidence="1">
    <location>
        <begin position="138"/>
        <end position="157"/>
    </location>
</feature>
<evidence type="ECO:0000313" key="4">
    <source>
        <dbReference type="Proteomes" id="UP001373714"/>
    </source>
</evidence>
<dbReference type="AlphaFoldDB" id="A0AAV9V6P8"/>
<evidence type="ECO:0000313" key="3">
    <source>
        <dbReference type="EMBL" id="KAK6354459.1"/>
    </source>
</evidence>
<sequence>MARSTTLPVILATLLQICLLVSASPAPKLYPELTLFARQASNDFCGAGSQRCTNPKVSNFCCPTGTECIAVLDNTAVGCCPTGQDCRIISTSECSSIEGAVGSPEQLVRCSSGKCCPPGYLCDGTRCQLEFDSWPTSVGGSQPTSTPLPSEDGENTTSLSEAQKLAGFIAKSDCPAVTAGGFAAGFAPGLAVGAALASLIFYVRNRKKDNTARVRSWSRMPSDRSGTRKGSRSASNEKINSKVSSKQSVTIGYQPEVVVTAPSESYDGLGVSIGGRQYAASNTSTQMFAQYDEPSDLDNNRRGHRVHGETPPLPSLAIHGADSSSTMVSSLQGPESQQQASSSTTTPSKKHKRKNSNPSFKDLASASRLKFRNLLSHENLKEQRGSLGSETSVGSSIHSSVFTGSERQSRGNRYPIAVQTSGQGKSKGSNQVTPTSLRHEVTLERANTTATDNTNISDDYTPITPSNPRAFTNTNAPNPPAAPSSNFLPVIEIPPHEHTLCPQLTSPELREQYLNIPQPLKVGDRASIATEMTEVEGYRSPFHDRFQYGTYVEEGISPSDYSEDDRRSLAANSTYPSSFLDIHFDNNISPVSPIDSNTYGNRTLKEVPSLPVIPPLFQSKKPLQHLTRSDSHIRSNGGGSKKGKKRSGSPIDRESVDITVVIDDPTHVVPNHWRANNHVDSTGSNRTIGIGGAMTGGRYTLQTMEINKF</sequence>
<feature type="compositionally biased region" description="Polar residues" evidence="1">
    <location>
        <begin position="232"/>
        <end position="246"/>
    </location>
</feature>
<organism evidence="3 4">
    <name type="scientific">Orbilia blumenaviensis</name>
    <dbReference type="NCBI Taxonomy" id="1796055"/>
    <lineage>
        <taxon>Eukaryota</taxon>
        <taxon>Fungi</taxon>
        <taxon>Dikarya</taxon>
        <taxon>Ascomycota</taxon>
        <taxon>Pezizomycotina</taxon>
        <taxon>Orbiliomycetes</taxon>
        <taxon>Orbiliales</taxon>
        <taxon>Orbiliaceae</taxon>
        <taxon>Orbilia</taxon>
    </lineage>
</organism>
<keyword evidence="4" id="KW-1185">Reference proteome</keyword>
<gene>
    <name evidence="3" type="ORF">TWF730_008859</name>
</gene>
<name>A0AAV9V6P8_9PEZI</name>
<feature type="region of interest" description="Disordered" evidence="1">
    <location>
        <begin position="213"/>
        <end position="246"/>
    </location>
</feature>
<feature type="signal peptide" evidence="2">
    <location>
        <begin position="1"/>
        <end position="23"/>
    </location>
</feature>
<evidence type="ECO:0000256" key="1">
    <source>
        <dbReference type="SAM" id="MobiDB-lite"/>
    </source>
</evidence>
<dbReference type="EMBL" id="JAVHNS010000005">
    <property type="protein sequence ID" value="KAK6354459.1"/>
    <property type="molecule type" value="Genomic_DNA"/>
</dbReference>
<feature type="chain" id="PRO_5043900421" evidence="2">
    <location>
        <begin position="24"/>
        <end position="709"/>
    </location>
</feature>
<feature type="compositionally biased region" description="Polar residues" evidence="1">
    <location>
        <begin position="138"/>
        <end position="148"/>
    </location>
</feature>
<keyword evidence="2" id="KW-0732">Signal</keyword>
<proteinExistence type="predicted"/>
<feature type="compositionally biased region" description="Low complexity" evidence="1">
    <location>
        <begin position="336"/>
        <end position="347"/>
    </location>
</feature>